<organism evidence="2 3">
    <name type="scientific">Emydomyces testavorans</name>
    <dbReference type="NCBI Taxonomy" id="2070801"/>
    <lineage>
        <taxon>Eukaryota</taxon>
        <taxon>Fungi</taxon>
        <taxon>Dikarya</taxon>
        <taxon>Ascomycota</taxon>
        <taxon>Pezizomycotina</taxon>
        <taxon>Eurotiomycetes</taxon>
        <taxon>Eurotiomycetidae</taxon>
        <taxon>Onygenales</taxon>
        <taxon>Nannizziopsiaceae</taxon>
        <taxon>Emydomyces</taxon>
    </lineage>
</organism>
<name>A0AAF0IJV5_9EURO</name>
<dbReference type="Pfam" id="PF13391">
    <property type="entry name" value="HNH_2"/>
    <property type="match status" value="1"/>
</dbReference>
<gene>
    <name evidence="2" type="ORF">PRK78_005253</name>
</gene>
<sequence>MNNNNQTSFEGLINFSAAAPLTAGQRSRAETRFEKIIEYFSNNRSLTPGVEYKHDLLIHYTYEYSRSELSKDMLLRYFFHYIKEDIDSNEDISFNQDLLKKLENFADDLLHNFYLPLKSSGGKTPQPSPAILSAIQSVKGPHEFISTPERVSHLRGQCLTRDHHRCVITRDFDFQEAAARRRKDPEALDDEGQQLKGQCTDALKVAHIIPHSLLQVKVTSNLILNMFDCDVGHLINGTDIDRPRNAITLNHECHVASGNFDIFFEPVAGQDHTYQIESLDLIQSDGASFNM</sequence>
<protein>
    <recommendedName>
        <fullName evidence="1">HNH nuclease domain-containing protein</fullName>
    </recommendedName>
</protein>
<evidence type="ECO:0000259" key="1">
    <source>
        <dbReference type="Pfam" id="PF13391"/>
    </source>
</evidence>
<evidence type="ECO:0000313" key="2">
    <source>
        <dbReference type="EMBL" id="WEW59773.1"/>
    </source>
</evidence>
<dbReference type="AlphaFoldDB" id="A0AAF0IJV5"/>
<reference evidence="2" key="1">
    <citation type="submission" date="2023-03" db="EMBL/GenBank/DDBJ databases">
        <title>Emydomyces testavorans Genome Sequence.</title>
        <authorList>
            <person name="Hoyer L."/>
        </authorList>
    </citation>
    <scope>NUCLEOTIDE SEQUENCE</scope>
    <source>
        <strain evidence="2">16-2883</strain>
    </source>
</reference>
<feature type="domain" description="HNH nuclease" evidence="1">
    <location>
        <begin position="166"/>
        <end position="265"/>
    </location>
</feature>
<evidence type="ECO:0000313" key="3">
    <source>
        <dbReference type="Proteomes" id="UP001219355"/>
    </source>
</evidence>
<dbReference type="EMBL" id="CP120629">
    <property type="protein sequence ID" value="WEW59773.1"/>
    <property type="molecule type" value="Genomic_DNA"/>
</dbReference>
<proteinExistence type="predicted"/>
<dbReference type="Proteomes" id="UP001219355">
    <property type="component" value="Chromosome 3"/>
</dbReference>
<keyword evidence="3" id="KW-1185">Reference proteome</keyword>
<accession>A0AAF0IJV5</accession>
<dbReference type="InterPro" id="IPR003615">
    <property type="entry name" value="HNH_nuc"/>
</dbReference>